<feature type="non-terminal residue" evidence="1">
    <location>
        <position position="218"/>
    </location>
</feature>
<name>A0A2S4UXY6_9BASI</name>
<comment type="caution">
    <text evidence="1">The sequence shown here is derived from an EMBL/GenBank/DDBJ whole genome shotgun (WGS) entry which is preliminary data.</text>
</comment>
<reference evidence="1" key="1">
    <citation type="submission" date="2017-12" db="EMBL/GenBank/DDBJ databases">
        <title>Gene loss provides genomic basis for host adaptation in cereal stripe rust fungi.</title>
        <authorList>
            <person name="Xia C."/>
        </authorList>
    </citation>
    <scope>NUCLEOTIDE SEQUENCE [LARGE SCALE GENOMIC DNA]</scope>
    <source>
        <strain evidence="1">93-210</strain>
    </source>
</reference>
<dbReference type="Proteomes" id="UP000239156">
    <property type="component" value="Unassembled WGS sequence"/>
</dbReference>
<dbReference type="VEuPathDB" id="FungiDB:PSHT_05188"/>
<evidence type="ECO:0000313" key="1">
    <source>
        <dbReference type="EMBL" id="POW02129.1"/>
    </source>
</evidence>
<accession>A0A2S4UXY6</accession>
<evidence type="ECO:0000313" key="2">
    <source>
        <dbReference type="Proteomes" id="UP000239156"/>
    </source>
</evidence>
<protein>
    <submittedName>
        <fullName evidence="1">Uncharacterized protein</fullName>
    </submittedName>
</protein>
<dbReference type="EMBL" id="PKSL01000147">
    <property type="protein sequence ID" value="POW02129.1"/>
    <property type="molecule type" value="Genomic_DNA"/>
</dbReference>
<proteinExistence type="predicted"/>
<dbReference type="AlphaFoldDB" id="A0A2S4UXY6"/>
<keyword evidence="2" id="KW-1185">Reference proteome</keyword>
<gene>
    <name evidence="1" type="ORF">PSTT_11953</name>
</gene>
<sequence>MDPSAPLVDKIIYICDVIQHLGLNPKSFITSFLEINNPDLKSRRGYWGISRGWPSTFELLGAIQGQFMRNAPGALKWSEYIQDQAVIILCRQNPTSGIHPNGSYISSAAITPEVFNSDSKERHYEKLTTLEMPFLYQMLMRMLSNGSHPEDATEEELHPPVVLGQQAPIEVLEEDLMEREGFEYARSKNTTSSRHSRGSWGAGFIDTIGNGLCGGLGT</sequence>
<dbReference type="VEuPathDB" id="FungiDB:PSTT_11953"/>
<organism evidence="1 2">
    <name type="scientific">Puccinia striiformis</name>
    <dbReference type="NCBI Taxonomy" id="27350"/>
    <lineage>
        <taxon>Eukaryota</taxon>
        <taxon>Fungi</taxon>
        <taxon>Dikarya</taxon>
        <taxon>Basidiomycota</taxon>
        <taxon>Pucciniomycotina</taxon>
        <taxon>Pucciniomycetes</taxon>
        <taxon>Pucciniales</taxon>
        <taxon>Pucciniaceae</taxon>
        <taxon>Puccinia</taxon>
    </lineage>
</organism>